<evidence type="ECO:0000313" key="3">
    <source>
        <dbReference type="Proteomes" id="UP001215598"/>
    </source>
</evidence>
<comment type="caution">
    <text evidence="2">The sequence shown here is derived from an EMBL/GenBank/DDBJ whole genome shotgun (WGS) entry which is preliminary data.</text>
</comment>
<organism evidence="2 3">
    <name type="scientific">Mycena metata</name>
    <dbReference type="NCBI Taxonomy" id="1033252"/>
    <lineage>
        <taxon>Eukaryota</taxon>
        <taxon>Fungi</taxon>
        <taxon>Dikarya</taxon>
        <taxon>Basidiomycota</taxon>
        <taxon>Agaricomycotina</taxon>
        <taxon>Agaricomycetes</taxon>
        <taxon>Agaricomycetidae</taxon>
        <taxon>Agaricales</taxon>
        <taxon>Marasmiineae</taxon>
        <taxon>Mycenaceae</taxon>
        <taxon>Mycena</taxon>
    </lineage>
</organism>
<keyword evidence="3" id="KW-1185">Reference proteome</keyword>
<dbReference type="AlphaFoldDB" id="A0AAD7HXB8"/>
<feature type="compositionally biased region" description="Gly residues" evidence="1">
    <location>
        <begin position="296"/>
        <end position="305"/>
    </location>
</feature>
<evidence type="ECO:0000313" key="2">
    <source>
        <dbReference type="EMBL" id="KAJ7730425.1"/>
    </source>
</evidence>
<proteinExistence type="predicted"/>
<protein>
    <submittedName>
        <fullName evidence="2">Uncharacterized protein</fullName>
    </submittedName>
</protein>
<reference evidence="2" key="1">
    <citation type="submission" date="2023-03" db="EMBL/GenBank/DDBJ databases">
        <title>Massive genome expansion in bonnet fungi (Mycena s.s.) driven by repeated elements and novel gene families across ecological guilds.</title>
        <authorList>
            <consortium name="Lawrence Berkeley National Laboratory"/>
            <person name="Harder C.B."/>
            <person name="Miyauchi S."/>
            <person name="Viragh M."/>
            <person name="Kuo A."/>
            <person name="Thoen E."/>
            <person name="Andreopoulos B."/>
            <person name="Lu D."/>
            <person name="Skrede I."/>
            <person name="Drula E."/>
            <person name="Henrissat B."/>
            <person name="Morin E."/>
            <person name="Kohler A."/>
            <person name="Barry K."/>
            <person name="LaButti K."/>
            <person name="Morin E."/>
            <person name="Salamov A."/>
            <person name="Lipzen A."/>
            <person name="Mereny Z."/>
            <person name="Hegedus B."/>
            <person name="Baldrian P."/>
            <person name="Stursova M."/>
            <person name="Weitz H."/>
            <person name="Taylor A."/>
            <person name="Grigoriev I.V."/>
            <person name="Nagy L.G."/>
            <person name="Martin F."/>
            <person name="Kauserud H."/>
        </authorList>
    </citation>
    <scope>NUCLEOTIDE SEQUENCE</scope>
    <source>
        <strain evidence="2">CBHHK182m</strain>
    </source>
</reference>
<accession>A0AAD7HXB8</accession>
<dbReference type="EMBL" id="JARKIB010000159">
    <property type="protein sequence ID" value="KAJ7730425.1"/>
    <property type="molecule type" value="Genomic_DNA"/>
</dbReference>
<name>A0AAD7HXB8_9AGAR</name>
<evidence type="ECO:0000256" key="1">
    <source>
        <dbReference type="SAM" id="MobiDB-lite"/>
    </source>
</evidence>
<sequence>MFLGGQSFFSRYTNVISDVYDALSGYHAVDREHIDIYSAVPDDDTPLVAAYSGPKVLIAHLKHETVPQTEAIKTMLAGQRTFACTDTLGFHAVDLSQTIGIRNYALASYAVSTRTDPAFAERYGRGGARKLWFEIHGSVQEGDQQSQALSNGTLQERIEDAAWTIDAKYYDHETDPIVTVYMKPITDNPADHERIARIFRTHSFNMGPLSFTPKAYSDEAPECVICTSGDHFAYLCPFSRLTAFWGPKKQLSKYMEGILARGRGRGRGFARGAFARGGPRGRGAHARGRGQPTRGARGGRGRGNA</sequence>
<gene>
    <name evidence="2" type="ORF">B0H16DRAFT_210752</name>
</gene>
<dbReference type="Proteomes" id="UP001215598">
    <property type="component" value="Unassembled WGS sequence"/>
</dbReference>
<feature type="region of interest" description="Disordered" evidence="1">
    <location>
        <begin position="272"/>
        <end position="305"/>
    </location>
</feature>